<evidence type="ECO:0000313" key="3">
    <source>
        <dbReference type="Proteomes" id="UP000499080"/>
    </source>
</evidence>
<name>A0A4Y2S8X2_ARAVE</name>
<evidence type="ECO:0000256" key="1">
    <source>
        <dbReference type="SAM" id="MobiDB-lite"/>
    </source>
</evidence>
<feature type="region of interest" description="Disordered" evidence="1">
    <location>
        <begin position="56"/>
        <end position="78"/>
    </location>
</feature>
<accession>A0A4Y2S8X2</accession>
<dbReference type="Proteomes" id="UP000499080">
    <property type="component" value="Unassembled WGS sequence"/>
</dbReference>
<keyword evidence="3" id="KW-1185">Reference proteome</keyword>
<gene>
    <name evidence="2" type="ORF">AVEN_144539_1</name>
</gene>
<reference evidence="2 3" key="1">
    <citation type="journal article" date="2019" name="Sci. Rep.">
        <title>Orb-weaving spider Araneus ventricosus genome elucidates the spidroin gene catalogue.</title>
        <authorList>
            <person name="Kono N."/>
            <person name="Nakamura H."/>
            <person name="Ohtoshi R."/>
            <person name="Moran D.A.P."/>
            <person name="Shinohara A."/>
            <person name="Yoshida Y."/>
            <person name="Fujiwara M."/>
            <person name="Mori M."/>
            <person name="Tomita M."/>
            <person name="Arakawa K."/>
        </authorList>
    </citation>
    <scope>NUCLEOTIDE SEQUENCE [LARGE SCALE GENOMIC DNA]</scope>
</reference>
<sequence>MLVCLLPWMRRNRGLHLRRVQQSLLHLRKPEETPEDASSHAGDIGAQSVSTPATLKPIFGTACSPTPERTAHTAPRDSHRNAVFALTSFCARTRRSTPAAAVISSSPAEVT</sequence>
<proteinExistence type="predicted"/>
<comment type="caution">
    <text evidence="2">The sequence shown here is derived from an EMBL/GenBank/DDBJ whole genome shotgun (WGS) entry which is preliminary data.</text>
</comment>
<dbReference type="AlphaFoldDB" id="A0A4Y2S8X2"/>
<feature type="compositionally biased region" description="Basic and acidic residues" evidence="1">
    <location>
        <begin position="69"/>
        <end position="78"/>
    </location>
</feature>
<feature type="region of interest" description="Disordered" evidence="1">
    <location>
        <begin position="28"/>
        <end position="47"/>
    </location>
</feature>
<organism evidence="2 3">
    <name type="scientific">Araneus ventricosus</name>
    <name type="common">Orbweaver spider</name>
    <name type="synonym">Epeira ventricosa</name>
    <dbReference type="NCBI Taxonomy" id="182803"/>
    <lineage>
        <taxon>Eukaryota</taxon>
        <taxon>Metazoa</taxon>
        <taxon>Ecdysozoa</taxon>
        <taxon>Arthropoda</taxon>
        <taxon>Chelicerata</taxon>
        <taxon>Arachnida</taxon>
        <taxon>Araneae</taxon>
        <taxon>Araneomorphae</taxon>
        <taxon>Entelegynae</taxon>
        <taxon>Araneoidea</taxon>
        <taxon>Araneidae</taxon>
        <taxon>Araneus</taxon>
    </lineage>
</organism>
<protein>
    <submittedName>
        <fullName evidence="2">Uncharacterized protein</fullName>
    </submittedName>
</protein>
<evidence type="ECO:0000313" key="2">
    <source>
        <dbReference type="EMBL" id="GBN83729.1"/>
    </source>
</evidence>
<dbReference type="EMBL" id="BGPR01020071">
    <property type="protein sequence ID" value="GBN83729.1"/>
    <property type="molecule type" value="Genomic_DNA"/>
</dbReference>